<reference evidence="1 2" key="1">
    <citation type="journal article" date="2015" name="Genome Biol. Evol.">
        <title>Phylogenomic analyses indicate that early fungi evolved digesting cell walls of algal ancestors of land plants.</title>
        <authorList>
            <person name="Chang Y."/>
            <person name="Wang S."/>
            <person name="Sekimoto S."/>
            <person name="Aerts A.L."/>
            <person name="Choi C."/>
            <person name="Clum A."/>
            <person name="LaButti K.M."/>
            <person name="Lindquist E.A."/>
            <person name="Yee Ngan C."/>
            <person name="Ohm R.A."/>
            <person name="Salamov A.A."/>
            <person name="Grigoriev I.V."/>
            <person name="Spatafora J.W."/>
            <person name="Berbee M.L."/>
        </authorList>
    </citation>
    <scope>NUCLEOTIDE SEQUENCE [LARGE SCALE GENOMIC DNA]</scope>
    <source>
        <strain evidence="1 2">JEL478</strain>
    </source>
</reference>
<dbReference type="OrthoDB" id="2149705at2759"/>
<accession>A0A138ZYV7</accession>
<organism evidence="1 2">
    <name type="scientific">Gonapodya prolifera (strain JEL478)</name>
    <name type="common">Monoblepharis prolifera</name>
    <dbReference type="NCBI Taxonomy" id="1344416"/>
    <lineage>
        <taxon>Eukaryota</taxon>
        <taxon>Fungi</taxon>
        <taxon>Fungi incertae sedis</taxon>
        <taxon>Chytridiomycota</taxon>
        <taxon>Chytridiomycota incertae sedis</taxon>
        <taxon>Monoblepharidomycetes</taxon>
        <taxon>Monoblepharidales</taxon>
        <taxon>Gonapodyaceae</taxon>
        <taxon>Gonapodya</taxon>
    </lineage>
</organism>
<keyword evidence="2" id="KW-1185">Reference proteome</keyword>
<dbReference type="Proteomes" id="UP000070544">
    <property type="component" value="Unassembled WGS sequence"/>
</dbReference>
<proteinExistence type="predicted"/>
<dbReference type="EMBL" id="KQ965871">
    <property type="protein sequence ID" value="KXS09313.1"/>
    <property type="molecule type" value="Genomic_DNA"/>
</dbReference>
<name>A0A138ZYV7_GONPJ</name>
<sequence length="85" mass="9557">MGDHLLAHHCKLGLRGKPEWTCPYEGCGYADKKKSNMLVHLLKVNHHKVKHLVCALCPPTVALYSKQDARNHFKVKHGFISKAGD</sequence>
<protein>
    <submittedName>
        <fullName evidence="1">Uncharacterized protein</fullName>
    </submittedName>
</protein>
<dbReference type="AlphaFoldDB" id="A0A138ZYV7"/>
<evidence type="ECO:0000313" key="1">
    <source>
        <dbReference type="EMBL" id="KXS09313.1"/>
    </source>
</evidence>
<evidence type="ECO:0000313" key="2">
    <source>
        <dbReference type="Proteomes" id="UP000070544"/>
    </source>
</evidence>
<gene>
    <name evidence="1" type="ORF">M427DRAFT_64349</name>
</gene>